<keyword evidence="5" id="KW-0677">Repeat</keyword>
<keyword evidence="4" id="KW-0479">Metal-binding</keyword>
<protein>
    <recommendedName>
        <fullName evidence="15">Synaptosomal-associated protein</fullName>
    </recommendedName>
</protein>
<sequence>MKMSKMYFAKEAGIRSLVLIDEQGEQLDRIEEGTNQISVDMEDAEKNLEGLEKCCGLCVLPWKRSKKFRRGGEYEKTWRISEDGKVNSQITRMAMGRNAQSNGTMITRITNDAREDEMEENLLCVSGIVGNLRDMAIDMVSEIEYQNRQIDRINYKWTMNNGCNGQDKNGGGSHGYEFRKPVNRMALDDVITADKTDIGYVDIDWDIIQQEKDKLINFASDIKDDVITDMEVEGTDDIFQAAEDTPATSLNLHVMAVVDSQLFRKFLSRNQDDVRQTHNAIVLYFSMIFAMVNERFQTMRRHGLDIAIKLAAIVIEERDPDSPWVRGHVRRPAYTSEAMVDVESALRDFTTWLQSSGLPEYDHAVGFTGLGASHDGSGGGNCSADDNYIMAPRHQMNPKKVKNLLQFSSCTSSQILQHFRSEAPQCLYDDNHDFRYSYDLDLRPPGEVITRDTQCKLVFGDNSTLCHYITSSSDTDVFCSNVWCHNPTHPSMCQTKARLVTLPGTNCGENKICRKGNCVLKEIQIESCSGGTEDEVYCRTLLDRQGEQACQFAAVRRPARGEKRILLNDPGLVEQRLTQLEHEIQTVKIENQQLKDRINQYETARSGYAAGGWWNDKGSPTNYLCLPPDPISSGKSSDSGYNHLFGVEYETNFWGTHSQDEDAPCAVCSAASESTLLMIPGRNSCYPGWTKQYNGYLGTTSLTHPGAKEYVCVDQSPDYLNAGQNGVDGALFYPVSYQCGALQCPPFTNNEIVNCVVCTK</sequence>
<dbReference type="PROSITE" id="PS50192">
    <property type="entry name" value="T_SNARE"/>
    <property type="match status" value="2"/>
</dbReference>
<dbReference type="SUPFAM" id="SSF58038">
    <property type="entry name" value="SNARE fusion complex"/>
    <property type="match status" value="2"/>
</dbReference>
<dbReference type="PROSITE" id="PS50215">
    <property type="entry name" value="ADAM_MEPRO"/>
    <property type="match status" value="1"/>
</dbReference>
<dbReference type="InterPro" id="IPR024079">
    <property type="entry name" value="MetalloPept_cat_dom_sf"/>
</dbReference>
<keyword evidence="9" id="KW-0482">Metalloprotease</keyword>
<evidence type="ECO:0000256" key="4">
    <source>
        <dbReference type="ARBA" id="ARBA00022723"/>
    </source>
</evidence>
<evidence type="ECO:0000256" key="2">
    <source>
        <dbReference type="ARBA" id="ARBA00022599"/>
    </source>
</evidence>
<keyword evidence="6" id="KW-0378">Hydrolase</keyword>
<evidence type="ECO:0000256" key="12">
    <source>
        <dbReference type="ARBA" id="ARBA00023180"/>
    </source>
</evidence>
<dbReference type="GO" id="GO:0046872">
    <property type="term" value="F:metal ion binding"/>
    <property type="evidence" value="ECO:0007669"/>
    <property type="project" value="UniProtKB-KW"/>
</dbReference>
<comment type="similarity">
    <text evidence="1 15">Belongs to the SNAP-25 family.</text>
</comment>
<name>K1PMU0_MAGGI</name>
<comment type="subcellular location">
    <subcellularLocation>
        <location evidence="13">Synapse</location>
        <location evidence="13">Synaptosome</location>
    </subcellularLocation>
</comment>
<dbReference type="GO" id="GO:0006508">
    <property type="term" value="P:proteolysis"/>
    <property type="evidence" value="ECO:0007669"/>
    <property type="project" value="UniProtKB-KW"/>
</dbReference>
<dbReference type="Gene3D" id="3.40.390.10">
    <property type="entry name" value="Collagenase (Catalytic Domain)"/>
    <property type="match status" value="2"/>
</dbReference>
<keyword evidence="11" id="KW-1015">Disulfide bond</keyword>
<evidence type="ECO:0000256" key="5">
    <source>
        <dbReference type="ARBA" id="ARBA00022737"/>
    </source>
</evidence>
<dbReference type="GO" id="GO:0043005">
    <property type="term" value="C:neuron projection"/>
    <property type="evidence" value="ECO:0007669"/>
    <property type="project" value="UniProtKB-KW"/>
</dbReference>
<dbReference type="InParanoid" id="K1PMU0"/>
<keyword evidence="8" id="KW-0770">Synapse</keyword>
<evidence type="ECO:0000256" key="1">
    <source>
        <dbReference type="ARBA" id="ARBA00009480"/>
    </source>
</evidence>
<gene>
    <name evidence="16" type="ORF">CGI_10015600</name>
</gene>
<dbReference type="InterPro" id="IPR006586">
    <property type="entry name" value="ADAM_Cys-rich"/>
</dbReference>
<reference evidence="16" key="1">
    <citation type="journal article" date="2012" name="Nature">
        <title>The oyster genome reveals stress adaptation and complexity of shell formation.</title>
        <authorList>
            <person name="Zhang G."/>
            <person name="Fang X."/>
            <person name="Guo X."/>
            <person name="Li L."/>
            <person name="Luo R."/>
            <person name="Xu F."/>
            <person name="Yang P."/>
            <person name="Zhang L."/>
            <person name="Wang X."/>
            <person name="Qi H."/>
            <person name="Xiong Z."/>
            <person name="Que H."/>
            <person name="Xie Y."/>
            <person name="Holland P.W."/>
            <person name="Paps J."/>
            <person name="Zhu Y."/>
            <person name="Wu F."/>
            <person name="Chen Y."/>
            <person name="Wang J."/>
            <person name="Peng C."/>
            <person name="Meng J."/>
            <person name="Yang L."/>
            <person name="Liu J."/>
            <person name="Wen B."/>
            <person name="Zhang N."/>
            <person name="Huang Z."/>
            <person name="Zhu Q."/>
            <person name="Feng Y."/>
            <person name="Mount A."/>
            <person name="Hedgecock D."/>
            <person name="Xu Z."/>
            <person name="Liu Y."/>
            <person name="Domazet-Loso T."/>
            <person name="Du Y."/>
            <person name="Sun X."/>
            <person name="Zhang S."/>
            <person name="Liu B."/>
            <person name="Cheng P."/>
            <person name="Jiang X."/>
            <person name="Li J."/>
            <person name="Fan D."/>
            <person name="Wang W."/>
            <person name="Fu W."/>
            <person name="Wang T."/>
            <person name="Wang B."/>
            <person name="Zhang J."/>
            <person name="Peng Z."/>
            <person name="Li Y."/>
            <person name="Li N."/>
            <person name="Wang J."/>
            <person name="Chen M."/>
            <person name="He Y."/>
            <person name="Tan F."/>
            <person name="Song X."/>
            <person name="Zheng Q."/>
            <person name="Huang R."/>
            <person name="Yang H."/>
            <person name="Du X."/>
            <person name="Chen L."/>
            <person name="Yang M."/>
            <person name="Gaffney P.M."/>
            <person name="Wang S."/>
            <person name="Luo L."/>
            <person name="She Z."/>
            <person name="Ming Y."/>
            <person name="Huang W."/>
            <person name="Zhang S."/>
            <person name="Huang B."/>
            <person name="Zhang Y."/>
            <person name="Qu T."/>
            <person name="Ni P."/>
            <person name="Miao G."/>
            <person name="Wang J."/>
            <person name="Wang Q."/>
            <person name="Steinberg C.E."/>
            <person name="Wang H."/>
            <person name="Li N."/>
            <person name="Qian L."/>
            <person name="Zhang G."/>
            <person name="Li Y."/>
            <person name="Yang H."/>
            <person name="Liu X."/>
            <person name="Wang J."/>
            <person name="Yin Y."/>
            <person name="Wang J."/>
        </authorList>
    </citation>
    <scope>NUCLEOTIDE SEQUENCE [LARGE SCALE GENOMIC DNA]</scope>
    <source>
        <strain evidence="16">05x7-T-G4-1.051#20</strain>
    </source>
</reference>
<dbReference type="GO" id="GO:0004222">
    <property type="term" value="F:metalloendopeptidase activity"/>
    <property type="evidence" value="ECO:0007669"/>
    <property type="project" value="InterPro"/>
</dbReference>
<dbReference type="EMBL" id="JH816081">
    <property type="protein sequence ID" value="EKC25322.1"/>
    <property type="molecule type" value="Genomic_DNA"/>
</dbReference>
<dbReference type="AlphaFoldDB" id="K1PMU0"/>
<dbReference type="PANTHER" id="PTHR19305:SF14">
    <property type="entry name" value="SYNAPTOSOMAL-ASSOCIATED PROTEIN-RELATED"/>
    <property type="match status" value="1"/>
</dbReference>
<accession>K1PMU0</accession>
<evidence type="ECO:0000256" key="9">
    <source>
        <dbReference type="ARBA" id="ARBA00023049"/>
    </source>
</evidence>
<comment type="caution">
    <text evidence="14">Lacks conserved residue(s) required for the propagation of feature annotation.</text>
</comment>
<dbReference type="Gene3D" id="1.20.5.110">
    <property type="match status" value="2"/>
</dbReference>
<dbReference type="GO" id="GO:0098793">
    <property type="term" value="C:presynapse"/>
    <property type="evidence" value="ECO:0007669"/>
    <property type="project" value="GOC"/>
</dbReference>
<dbReference type="InterPro" id="IPR000928">
    <property type="entry name" value="SNAP-25_dom"/>
</dbReference>
<dbReference type="GO" id="GO:0005484">
    <property type="term" value="F:SNAP receptor activity"/>
    <property type="evidence" value="ECO:0007669"/>
    <property type="project" value="TreeGrafter"/>
</dbReference>
<keyword evidence="3" id="KW-0645">Protease</keyword>
<dbReference type="PANTHER" id="PTHR19305">
    <property type="entry name" value="SYNAPTOSOMAL ASSOCIATED PROTEIN"/>
    <property type="match status" value="1"/>
</dbReference>
<dbReference type="GO" id="GO:0031629">
    <property type="term" value="P:synaptic vesicle fusion to presynaptic active zone membrane"/>
    <property type="evidence" value="ECO:0007669"/>
    <property type="project" value="TreeGrafter"/>
</dbReference>
<dbReference type="HOGENOM" id="CLU_366927_0_0_1"/>
<keyword evidence="2" id="KW-0771">Synaptosome</keyword>
<dbReference type="SUPFAM" id="SSF55486">
    <property type="entry name" value="Metalloproteases ('zincins'), catalytic domain"/>
    <property type="match status" value="1"/>
</dbReference>
<dbReference type="Gene3D" id="3.40.1620.60">
    <property type="match status" value="1"/>
</dbReference>
<dbReference type="InterPro" id="IPR000727">
    <property type="entry name" value="T_SNARE_dom"/>
</dbReference>
<evidence type="ECO:0000313" key="16">
    <source>
        <dbReference type="EMBL" id="EKC25322.1"/>
    </source>
</evidence>
<dbReference type="GO" id="GO:0019905">
    <property type="term" value="F:syntaxin binding"/>
    <property type="evidence" value="ECO:0007669"/>
    <property type="project" value="TreeGrafter"/>
</dbReference>
<dbReference type="CDD" id="cd15885">
    <property type="entry name" value="SNARE_SNAP25C"/>
    <property type="match status" value="1"/>
</dbReference>
<keyword evidence="7" id="KW-0862">Zinc</keyword>
<evidence type="ECO:0000256" key="10">
    <source>
        <dbReference type="ARBA" id="ARBA00023054"/>
    </source>
</evidence>
<evidence type="ECO:0000256" key="13">
    <source>
        <dbReference type="ARBA" id="ARBA00034102"/>
    </source>
</evidence>
<dbReference type="GO" id="GO:0005886">
    <property type="term" value="C:plasma membrane"/>
    <property type="evidence" value="ECO:0007669"/>
    <property type="project" value="TreeGrafter"/>
</dbReference>
<keyword evidence="10" id="KW-0175">Coiled coil</keyword>
<evidence type="ECO:0000256" key="11">
    <source>
        <dbReference type="ARBA" id="ARBA00023157"/>
    </source>
</evidence>
<dbReference type="InterPro" id="IPR001590">
    <property type="entry name" value="Peptidase_M12B"/>
</dbReference>
<dbReference type="GO" id="GO:0016082">
    <property type="term" value="P:synaptic vesicle priming"/>
    <property type="evidence" value="ECO:0007669"/>
    <property type="project" value="TreeGrafter"/>
</dbReference>
<evidence type="ECO:0000256" key="15">
    <source>
        <dbReference type="RuleBase" id="RU003496"/>
    </source>
</evidence>
<organism evidence="16">
    <name type="scientific">Magallana gigas</name>
    <name type="common">Pacific oyster</name>
    <name type="synonym">Crassostrea gigas</name>
    <dbReference type="NCBI Taxonomy" id="29159"/>
    <lineage>
        <taxon>Eukaryota</taxon>
        <taxon>Metazoa</taxon>
        <taxon>Spiralia</taxon>
        <taxon>Lophotrochozoa</taxon>
        <taxon>Mollusca</taxon>
        <taxon>Bivalvia</taxon>
        <taxon>Autobranchia</taxon>
        <taxon>Pteriomorphia</taxon>
        <taxon>Ostreida</taxon>
        <taxon>Ostreoidea</taxon>
        <taxon>Ostreidae</taxon>
        <taxon>Magallana</taxon>
    </lineage>
</organism>
<evidence type="ECO:0000256" key="14">
    <source>
        <dbReference type="PROSITE-ProRule" id="PRU00276"/>
    </source>
</evidence>
<evidence type="ECO:0000256" key="7">
    <source>
        <dbReference type="ARBA" id="ARBA00022833"/>
    </source>
</evidence>
<evidence type="ECO:0000256" key="3">
    <source>
        <dbReference type="ARBA" id="ARBA00022670"/>
    </source>
</evidence>
<dbReference type="Pfam" id="PF17771">
    <property type="entry name" value="ADAMTS_CR_2"/>
    <property type="match status" value="1"/>
</dbReference>
<dbReference type="InterPro" id="IPR041645">
    <property type="entry name" value="ADAMTS_CR_2"/>
</dbReference>
<evidence type="ECO:0000256" key="6">
    <source>
        <dbReference type="ARBA" id="ARBA00022801"/>
    </source>
</evidence>
<dbReference type="Pfam" id="PF00835">
    <property type="entry name" value="SNAP-25"/>
    <property type="match status" value="1"/>
</dbReference>
<evidence type="ECO:0000256" key="8">
    <source>
        <dbReference type="ARBA" id="ARBA00023018"/>
    </source>
</evidence>
<dbReference type="GO" id="GO:0031201">
    <property type="term" value="C:SNARE complex"/>
    <property type="evidence" value="ECO:0007669"/>
    <property type="project" value="TreeGrafter"/>
</dbReference>
<dbReference type="SMART" id="SM00608">
    <property type="entry name" value="ACR"/>
    <property type="match status" value="1"/>
</dbReference>
<keyword evidence="12" id="KW-0325">Glycoprotein</keyword>
<proteinExistence type="inferred from homology"/>